<dbReference type="SUPFAM" id="SSF52518">
    <property type="entry name" value="Thiamin diphosphate-binding fold (THDP-binding)"/>
    <property type="match status" value="1"/>
</dbReference>
<dbReference type="Gene3D" id="3.40.50.970">
    <property type="match status" value="1"/>
</dbReference>
<dbReference type="PANTHER" id="PTHR11516:SF60">
    <property type="entry name" value="PYRUVATE DEHYDROGENASE E1 COMPONENT SUBUNIT ALPHA"/>
    <property type="match status" value="1"/>
</dbReference>
<dbReference type="Pfam" id="PF00676">
    <property type="entry name" value="E1_dh"/>
    <property type="match status" value="1"/>
</dbReference>
<dbReference type="InterPro" id="IPR029061">
    <property type="entry name" value="THDP-binding"/>
</dbReference>
<name>A0A1V5MGY6_UNCT6</name>
<protein>
    <submittedName>
        <fullName evidence="5">Acetoin:2,6-dichlorophenolindophenol oxidoreductase subunit alpha</fullName>
        <ecNumber evidence="5">1.1.1.-</ecNumber>
    </submittedName>
</protein>
<accession>A0A1V5MGY6</accession>
<organism evidence="5">
    <name type="scientific">candidate division TA06 bacterium ADurb.Bin417</name>
    <dbReference type="NCBI Taxonomy" id="1852828"/>
    <lineage>
        <taxon>Bacteria</taxon>
        <taxon>Bacteria division TA06</taxon>
    </lineage>
</organism>
<comment type="caution">
    <text evidence="5">The sequence shown here is derived from an EMBL/GenBank/DDBJ whole genome shotgun (WGS) entry which is preliminary data.</text>
</comment>
<gene>
    <name evidence="5" type="primary">acoA_1</name>
    <name evidence="5" type="ORF">BWY73_00772</name>
</gene>
<comment type="cofactor">
    <cofactor evidence="1">
        <name>thiamine diphosphate</name>
        <dbReference type="ChEBI" id="CHEBI:58937"/>
    </cofactor>
</comment>
<dbReference type="InterPro" id="IPR050642">
    <property type="entry name" value="PDH_E1_Alpha_Subunit"/>
</dbReference>
<dbReference type="AlphaFoldDB" id="A0A1V5MGY6"/>
<dbReference type="Proteomes" id="UP000485484">
    <property type="component" value="Unassembled WGS sequence"/>
</dbReference>
<dbReference type="InterPro" id="IPR001017">
    <property type="entry name" value="DH_E1"/>
</dbReference>
<dbReference type="EMBL" id="MWAK01000092">
    <property type="protein sequence ID" value="OPZ92493.1"/>
    <property type="molecule type" value="Genomic_DNA"/>
</dbReference>
<sequence length="323" mass="35715">MNPTAIPDRVRLSIYRTMLLIRRVEERLCALYPDQEIKCPIHLYIGQEAVAAGVCARLRKSDYLVSNHRSHGHYLAKGGGLREFFAELYGRRTGCSGGWGGSMHLADPELGLLGSSAIVAGGIPIAVGAALAARMEGRGRVAAVFFGDGAADEGVFYESLNFAALRKLPVVFVCENNFYATNSRQSARQPLDNIYRRGRIFGIPGFRLDGNDAAAVYAAAGRAVERARRGRGPTLLECRTYRWKQHVGYQEDWEGGCRPARELSCWKKRCPLERFGRRLRRSGLLTPARERALTAEIDRRIEAARAAARREPSADTIECDGGD</sequence>
<keyword evidence="2 5" id="KW-0560">Oxidoreductase</keyword>
<dbReference type="CDD" id="cd02000">
    <property type="entry name" value="TPP_E1_PDC_ADC_BCADC"/>
    <property type="match status" value="1"/>
</dbReference>
<evidence type="ECO:0000256" key="3">
    <source>
        <dbReference type="ARBA" id="ARBA00023052"/>
    </source>
</evidence>
<dbReference type="PANTHER" id="PTHR11516">
    <property type="entry name" value="PYRUVATE DEHYDROGENASE E1 COMPONENT, ALPHA SUBUNIT BACTERIAL AND ORGANELLAR"/>
    <property type="match status" value="1"/>
</dbReference>
<evidence type="ECO:0000259" key="4">
    <source>
        <dbReference type="Pfam" id="PF00676"/>
    </source>
</evidence>
<evidence type="ECO:0000256" key="2">
    <source>
        <dbReference type="ARBA" id="ARBA00023002"/>
    </source>
</evidence>
<evidence type="ECO:0000313" key="5">
    <source>
        <dbReference type="EMBL" id="OPZ92493.1"/>
    </source>
</evidence>
<reference evidence="5" key="1">
    <citation type="submission" date="2017-02" db="EMBL/GenBank/DDBJ databases">
        <title>Delving into the versatile metabolic prowess of the omnipresent phylum Bacteroidetes.</title>
        <authorList>
            <person name="Nobu M.K."/>
            <person name="Mei R."/>
            <person name="Narihiro T."/>
            <person name="Kuroda K."/>
            <person name="Liu W.-T."/>
        </authorList>
    </citation>
    <scope>NUCLEOTIDE SEQUENCE</scope>
    <source>
        <strain evidence="5">ADurb.Bin417</strain>
    </source>
</reference>
<proteinExistence type="predicted"/>
<evidence type="ECO:0000256" key="1">
    <source>
        <dbReference type="ARBA" id="ARBA00001964"/>
    </source>
</evidence>
<dbReference type="GO" id="GO:0006086">
    <property type="term" value="P:pyruvate decarboxylation to acetyl-CoA"/>
    <property type="evidence" value="ECO:0007669"/>
    <property type="project" value="TreeGrafter"/>
</dbReference>
<dbReference type="EC" id="1.1.1.-" evidence="5"/>
<feature type="domain" description="Dehydrogenase E1 component" evidence="4">
    <location>
        <begin position="17"/>
        <end position="314"/>
    </location>
</feature>
<keyword evidence="3" id="KW-0786">Thiamine pyrophosphate</keyword>
<dbReference type="GO" id="GO:0004739">
    <property type="term" value="F:pyruvate dehydrogenase (acetyl-transferring) activity"/>
    <property type="evidence" value="ECO:0007669"/>
    <property type="project" value="TreeGrafter"/>
</dbReference>